<sequence length="241" mass="27800">MRVRYLTTYFQTKHFLMKKPDIGQELLLLLLLVLPMVYLGIIWPSLPGVMPTNFSVNGVADRVGSKGDFLLLMTFLFLTNLLLYFLFRYIPHVEDETDLHHQEMTLFQRKYYQIRFMIHIYLAIFTAAIIFMASQGHPFVIERWVFTGTGLLIGVIGLFLRKVEPNYFVGVRTPWTLKSEEIWRETHAFAGTLWVCTGAATIVAGFFLPVVTGTFLLIFIGGILAALPYIYSYRLFYTDKG</sequence>
<dbReference type="Proteomes" id="UP000318815">
    <property type="component" value="Unassembled WGS sequence"/>
</dbReference>
<evidence type="ECO:0000313" key="4">
    <source>
        <dbReference type="Proteomes" id="UP000318815"/>
    </source>
</evidence>
<gene>
    <name evidence="3" type="ORF">FEF09_02305</name>
</gene>
<dbReference type="PANTHER" id="PTHR37810">
    <property type="entry name" value="IMMUNITY PROTEIN SDPI"/>
    <property type="match status" value="1"/>
</dbReference>
<keyword evidence="4" id="KW-1185">Reference proteome</keyword>
<dbReference type="EMBL" id="VOHS01000002">
    <property type="protein sequence ID" value="TWW01993.1"/>
    <property type="molecule type" value="Genomic_DNA"/>
</dbReference>
<feature type="transmembrane region" description="Helical" evidence="1">
    <location>
        <begin position="111"/>
        <end position="132"/>
    </location>
</feature>
<keyword evidence="1" id="KW-1133">Transmembrane helix</keyword>
<dbReference type="OrthoDB" id="9808690at2"/>
<feature type="transmembrane region" description="Helical" evidence="1">
    <location>
        <begin position="26"/>
        <end position="46"/>
    </location>
</feature>
<protein>
    <submittedName>
        <fullName evidence="3">DUF1648 domain-containing protein</fullName>
    </submittedName>
</protein>
<feature type="domain" description="DUF1648" evidence="2">
    <location>
        <begin position="30"/>
        <end position="76"/>
    </location>
</feature>
<feature type="transmembrane region" description="Helical" evidence="1">
    <location>
        <begin position="188"/>
        <end position="208"/>
    </location>
</feature>
<feature type="transmembrane region" description="Helical" evidence="1">
    <location>
        <begin position="69"/>
        <end position="90"/>
    </location>
</feature>
<dbReference type="Pfam" id="PF07853">
    <property type="entry name" value="DUF1648"/>
    <property type="match status" value="1"/>
</dbReference>
<dbReference type="GO" id="GO:0009636">
    <property type="term" value="P:response to toxic substance"/>
    <property type="evidence" value="ECO:0007669"/>
    <property type="project" value="TreeGrafter"/>
</dbReference>
<dbReference type="InterPro" id="IPR026272">
    <property type="entry name" value="SdpI"/>
</dbReference>
<comment type="caution">
    <text evidence="3">The sequence shown here is derived from an EMBL/GenBank/DDBJ whole genome shotgun (WGS) entry which is preliminary data.</text>
</comment>
<evidence type="ECO:0000259" key="2">
    <source>
        <dbReference type="Pfam" id="PF07853"/>
    </source>
</evidence>
<organism evidence="3 4">
    <name type="scientific">Chitinophaga pinensis</name>
    <dbReference type="NCBI Taxonomy" id="79329"/>
    <lineage>
        <taxon>Bacteria</taxon>
        <taxon>Pseudomonadati</taxon>
        <taxon>Bacteroidota</taxon>
        <taxon>Chitinophagia</taxon>
        <taxon>Chitinophagales</taxon>
        <taxon>Chitinophagaceae</taxon>
        <taxon>Chitinophaga</taxon>
    </lineage>
</organism>
<name>A0A5C6LXL0_9BACT</name>
<dbReference type="Pfam" id="PF13630">
    <property type="entry name" value="SdpI"/>
    <property type="match status" value="1"/>
</dbReference>
<dbReference type="PANTHER" id="PTHR37810:SF5">
    <property type="entry name" value="IMMUNITY PROTEIN SDPI"/>
    <property type="match status" value="1"/>
</dbReference>
<evidence type="ECO:0000256" key="1">
    <source>
        <dbReference type="SAM" id="Phobius"/>
    </source>
</evidence>
<evidence type="ECO:0000313" key="3">
    <source>
        <dbReference type="EMBL" id="TWW01993.1"/>
    </source>
</evidence>
<dbReference type="InterPro" id="IPR012867">
    <property type="entry name" value="DUF1648"/>
</dbReference>
<keyword evidence="1" id="KW-0472">Membrane</keyword>
<keyword evidence="1" id="KW-0812">Transmembrane</keyword>
<proteinExistence type="predicted"/>
<feature type="transmembrane region" description="Helical" evidence="1">
    <location>
        <begin position="214"/>
        <end position="231"/>
    </location>
</feature>
<reference evidence="3 4" key="1">
    <citation type="submission" date="2019-08" db="EMBL/GenBank/DDBJ databases">
        <title>Whole genome sequencing of chitin degrading bacteria Chitinophaga pinensis YS16.</title>
        <authorList>
            <person name="Singh R.P."/>
            <person name="Manchanda G."/>
            <person name="Maurya I.K."/>
            <person name="Joshi N.K."/>
            <person name="Srivastava A.K."/>
        </authorList>
    </citation>
    <scope>NUCLEOTIDE SEQUENCE [LARGE SCALE GENOMIC DNA]</scope>
    <source>
        <strain evidence="3 4">YS-16</strain>
    </source>
</reference>
<accession>A0A5C6LXL0</accession>
<feature type="transmembrane region" description="Helical" evidence="1">
    <location>
        <begin position="144"/>
        <end position="160"/>
    </location>
</feature>
<dbReference type="PIRSF" id="PIRSF038959">
    <property type="entry name" value="SdpI"/>
    <property type="match status" value="1"/>
</dbReference>
<dbReference type="InterPro" id="IPR025962">
    <property type="entry name" value="SdpI/YhfL"/>
</dbReference>
<dbReference type="AlphaFoldDB" id="A0A5C6LXL0"/>